<feature type="compositionally biased region" description="Basic and acidic residues" evidence="1">
    <location>
        <begin position="1"/>
        <end position="13"/>
    </location>
</feature>
<evidence type="ECO:0000313" key="3">
    <source>
        <dbReference type="Proteomes" id="UP000193380"/>
    </source>
</evidence>
<evidence type="ECO:0000313" key="2">
    <source>
        <dbReference type="EMBL" id="CDQ89802.1"/>
    </source>
</evidence>
<feature type="region of interest" description="Disordered" evidence="1">
    <location>
        <begin position="1"/>
        <end position="52"/>
    </location>
</feature>
<dbReference type="EMBL" id="FR909841">
    <property type="protein sequence ID" value="CDQ89802.1"/>
    <property type="molecule type" value="Genomic_DNA"/>
</dbReference>
<accession>A0A060YE71</accession>
<organism evidence="2 3">
    <name type="scientific">Oncorhynchus mykiss</name>
    <name type="common">Rainbow trout</name>
    <name type="synonym">Salmo gairdneri</name>
    <dbReference type="NCBI Taxonomy" id="8022"/>
    <lineage>
        <taxon>Eukaryota</taxon>
        <taxon>Metazoa</taxon>
        <taxon>Chordata</taxon>
        <taxon>Craniata</taxon>
        <taxon>Vertebrata</taxon>
        <taxon>Euteleostomi</taxon>
        <taxon>Actinopterygii</taxon>
        <taxon>Neopterygii</taxon>
        <taxon>Teleostei</taxon>
        <taxon>Protacanthopterygii</taxon>
        <taxon>Salmoniformes</taxon>
        <taxon>Salmonidae</taxon>
        <taxon>Salmoninae</taxon>
        <taxon>Oncorhynchus</taxon>
    </lineage>
</organism>
<feature type="region of interest" description="Disordered" evidence="1">
    <location>
        <begin position="317"/>
        <end position="399"/>
    </location>
</feature>
<feature type="region of interest" description="Disordered" evidence="1">
    <location>
        <begin position="415"/>
        <end position="508"/>
    </location>
</feature>
<feature type="compositionally biased region" description="Low complexity" evidence="1">
    <location>
        <begin position="284"/>
        <end position="300"/>
    </location>
</feature>
<evidence type="ECO:0008006" key="4">
    <source>
        <dbReference type="Google" id="ProtNLM"/>
    </source>
</evidence>
<reference evidence="2" key="1">
    <citation type="journal article" date="2014" name="Nat. Commun.">
        <title>The rainbow trout genome provides novel insights into evolution after whole-genome duplication in vertebrates.</title>
        <authorList>
            <person name="Berthelot C."/>
            <person name="Brunet F."/>
            <person name="Chalopin D."/>
            <person name="Juanchich A."/>
            <person name="Bernard M."/>
            <person name="Noel B."/>
            <person name="Bento P."/>
            <person name="Da Silva C."/>
            <person name="Labadie K."/>
            <person name="Alberti A."/>
            <person name="Aury J.M."/>
            <person name="Louis A."/>
            <person name="Dehais P."/>
            <person name="Bardou P."/>
            <person name="Montfort J."/>
            <person name="Klopp C."/>
            <person name="Cabau C."/>
            <person name="Gaspin C."/>
            <person name="Thorgaard G.H."/>
            <person name="Boussaha M."/>
            <person name="Quillet E."/>
            <person name="Guyomard R."/>
            <person name="Galiana D."/>
            <person name="Bobe J."/>
            <person name="Volff J.N."/>
            <person name="Genet C."/>
            <person name="Wincker P."/>
            <person name="Jaillon O."/>
            <person name="Roest Crollius H."/>
            <person name="Guiguen Y."/>
        </authorList>
    </citation>
    <scope>NUCLEOTIDE SEQUENCE [LARGE SCALE GENOMIC DNA]</scope>
</reference>
<reference evidence="2" key="2">
    <citation type="submission" date="2014-03" db="EMBL/GenBank/DDBJ databases">
        <authorList>
            <person name="Genoscope - CEA"/>
        </authorList>
    </citation>
    <scope>NUCLEOTIDE SEQUENCE</scope>
</reference>
<name>A0A060YE71_ONCMY</name>
<dbReference type="AlphaFoldDB" id="A0A060YE71"/>
<feature type="compositionally biased region" description="Pro residues" evidence="1">
    <location>
        <begin position="371"/>
        <end position="381"/>
    </location>
</feature>
<feature type="compositionally biased region" description="Basic and acidic residues" evidence="1">
    <location>
        <begin position="317"/>
        <end position="332"/>
    </location>
</feature>
<gene>
    <name evidence="2" type="ORF">GSONMT00054478001</name>
</gene>
<sequence length="508" mass="53689">LGKQRPQEREKTIPENGGGQGEQVDTPCDDDQATGTPDQEEGAGASSGGFVALNLSTVPQEGDSQEWVMLELEQGGGSGALGAAKPPGDDALDGDKPGTQAEAQDQQPPSGPISPVQSHMALPCTWLLGGKRLPGMLGHLGRAQMEQSPNPVPQSPVTEKSEAIPLEAPFTRPTDPQEGKVGETVQSAPSPVPSLIPAHLANDKDPESDSGLPDRSSEPNQRPQVEKARGTAENAVTVSSSPPPVLLQRESPSLSRLSRIPVRDPTTAPDSPTPLTTDRRHRWSSPVPGSPSHSPSPSLSCDNLLPCGVRERLLSCSDRGSRSDWLGEDRDPLSLSLSSSGSRSKIPRPVNSPLLGPEQHQQLSSSGRFLPRPPPGKPPTRPAVDNSRHRRFRVRASSTSDADFLASLTQLMKDRGGALFSPPPRPRSSSSLLQRSLSSSPSRHEHREGGGVFVERSCSPSSFSGSPPPPRYPQDRLSGQQGIPWGAGPGARGRVSSHEGKGSGKVSR</sequence>
<dbReference type="PaxDb" id="8022-A0A060YE71"/>
<dbReference type="STRING" id="8022.A0A060YE71"/>
<feature type="compositionally biased region" description="Low complexity" evidence="1">
    <location>
        <begin position="427"/>
        <end position="441"/>
    </location>
</feature>
<evidence type="ECO:0000256" key="1">
    <source>
        <dbReference type="SAM" id="MobiDB-lite"/>
    </source>
</evidence>
<dbReference type="Proteomes" id="UP000193380">
    <property type="component" value="Unassembled WGS sequence"/>
</dbReference>
<feature type="non-terminal residue" evidence="2">
    <location>
        <position position="1"/>
    </location>
</feature>
<proteinExistence type="predicted"/>
<feature type="region of interest" description="Disordered" evidence="1">
    <location>
        <begin position="71"/>
        <end position="304"/>
    </location>
</feature>
<feature type="compositionally biased region" description="Low complexity" evidence="1">
    <location>
        <begin position="333"/>
        <end position="344"/>
    </location>
</feature>
<protein>
    <recommendedName>
        <fullName evidence="4">Tau tubulin kinase 2</fullName>
    </recommendedName>
</protein>